<sequence>MEEKERFLRVFANLPLGVRKEIILVLNDQPITWEVAFIEVDNDTELSHEILERLSELKLI</sequence>
<accession>A0A1G2Q1Z1</accession>
<evidence type="ECO:0000313" key="2">
    <source>
        <dbReference type="Proteomes" id="UP000178936"/>
    </source>
</evidence>
<dbReference type="AlphaFoldDB" id="A0A1G2Q1Z1"/>
<gene>
    <name evidence="1" type="ORF">A2226_00300</name>
</gene>
<evidence type="ECO:0000313" key="1">
    <source>
        <dbReference type="EMBL" id="OHA54595.1"/>
    </source>
</evidence>
<name>A0A1G2Q1Z1_9BACT</name>
<dbReference type="Proteomes" id="UP000178936">
    <property type="component" value="Unassembled WGS sequence"/>
</dbReference>
<organism evidence="1 2">
    <name type="scientific">Candidatus Veblenbacteria bacterium RIFOXYA2_FULL_43_9</name>
    <dbReference type="NCBI Taxonomy" id="1802425"/>
    <lineage>
        <taxon>Bacteria</taxon>
        <taxon>Candidatus Vebleniibacteriota</taxon>
    </lineage>
</organism>
<proteinExistence type="predicted"/>
<reference evidence="1 2" key="1">
    <citation type="journal article" date="2016" name="Nat. Commun.">
        <title>Thousands of microbial genomes shed light on interconnected biogeochemical processes in an aquifer system.</title>
        <authorList>
            <person name="Anantharaman K."/>
            <person name="Brown C.T."/>
            <person name="Hug L.A."/>
            <person name="Sharon I."/>
            <person name="Castelle C.J."/>
            <person name="Probst A.J."/>
            <person name="Thomas B.C."/>
            <person name="Singh A."/>
            <person name="Wilkins M.J."/>
            <person name="Karaoz U."/>
            <person name="Brodie E.L."/>
            <person name="Williams K.H."/>
            <person name="Hubbard S.S."/>
            <person name="Banfield J.F."/>
        </authorList>
    </citation>
    <scope>NUCLEOTIDE SEQUENCE [LARGE SCALE GENOMIC DNA]</scope>
</reference>
<comment type="caution">
    <text evidence="1">The sequence shown here is derived from an EMBL/GenBank/DDBJ whole genome shotgun (WGS) entry which is preliminary data.</text>
</comment>
<dbReference type="EMBL" id="MHTB01000044">
    <property type="protein sequence ID" value="OHA54595.1"/>
    <property type="molecule type" value="Genomic_DNA"/>
</dbReference>
<protein>
    <submittedName>
        <fullName evidence="1">Uncharacterized protein</fullName>
    </submittedName>
</protein>